<dbReference type="EMBL" id="CVRB01000004">
    <property type="protein sequence ID" value="CRK84128.1"/>
    <property type="molecule type" value="Genomic_DNA"/>
</dbReference>
<reference evidence="3" key="1">
    <citation type="submission" date="2015-05" db="EMBL/GenBank/DDBJ databases">
        <authorList>
            <person name="Urmite Genomes"/>
        </authorList>
    </citation>
    <scope>NUCLEOTIDE SEQUENCE [LARGE SCALE GENOMIC DNA]</scope>
    <source>
        <strain evidence="3">LF1</strain>
    </source>
</reference>
<dbReference type="Proteomes" id="UP000199087">
    <property type="component" value="Unassembled WGS sequence"/>
</dbReference>
<dbReference type="AlphaFoldDB" id="A0A0U1P1X1"/>
<evidence type="ECO:0000313" key="2">
    <source>
        <dbReference type="EMBL" id="CRK84128.1"/>
    </source>
</evidence>
<name>A0A0U1P1X1_9BACI</name>
<dbReference type="STRING" id="1499688.BN000_04129"/>
<keyword evidence="3" id="KW-1185">Reference proteome</keyword>
<protein>
    <submittedName>
        <fullName evidence="2">Uncharacterized protein</fullName>
    </submittedName>
</protein>
<sequence>MVTGTSICTTMLIGAEGARLLENAIAFPSCVGGFKDVIQCPAGVRDRGDPAGAGSAEEAPRTATRA</sequence>
<evidence type="ECO:0000313" key="3">
    <source>
        <dbReference type="Proteomes" id="UP000199087"/>
    </source>
</evidence>
<accession>A0A0U1P1X1</accession>
<gene>
    <name evidence="2" type="ORF">BN000_04129</name>
</gene>
<organism evidence="2 3">
    <name type="scientific">Neobacillus massiliamazoniensis</name>
    <dbReference type="NCBI Taxonomy" id="1499688"/>
    <lineage>
        <taxon>Bacteria</taxon>
        <taxon>Bacillati</taxon>
        <taxon>Bacillota</taxon>
        <taxon>Bacilli</taxon>
        <taxon>Bacillales</taxon>
        <taxon>Bacillaceae</taxon>
        <taxon>Neobacillus</taxon>
    </lineage>
</organism>
<feature type="region of interest" description="Disordered" evidence="1">
    <location>
        <begin position="46"/>
        <end position="66"/>
    </location>
</feature>
<evidence type="ECO:0000256" key="1">
    <source>
        <dbReference type="SAM" id="MobiDB-lite"/>
    </source>
</evidence>
<proteinExistence type="predicted"/>